<dbReference type="GO" id="GO:0051301">
    <property type="term" value="P:cell division"/>
    <property type="evidence" value="ECO:0007669"/>
    <property type="project" value="UniProtKB-KW"/>
</dbReference>
<dbReference type="PANTHER" id="PTHR45885">
    <property type="entry name" value="CELL DIVISION CYCLE 5-LIKE PROTEIN"/>
    <property type="match status" value="1"/>
</dbReference>
<gene>
    <name evidence="5" type="primary">CDC5</name>
    <name evidence="5" type="ORF">CR513_50000</name>
</gene>
<feature type="compositionally biased region" description="Basic and acidic residues" evidence="4">
    <location>
        <begin position="160"/>
        <end position="187"/>
    </location>
</feature>
<keyword evidence="3" id="KW-0175">Coiled coil</keyword>
<organism evidence="5 6">
    <name type="scientific">Mucuna pruriens</name>
    <name type="common">Velvet bean</name>
    <name type="synonym">Dolichos pruriens</name>
    <dbReference type="NCBI Taxonomy" id="157652"/>
    <lineage>
        <taxon>Eukaryota</taxon>
        <taxon>Viridiplantae</taxon>
        <taxon>Streptophyta</taxon>
        <taxon>Embryophyta</taxon>
        <taxon>Tracheophyta</taxon>
        <taxon>Spermatophyta</taxon>
        <taxon>Magnoliopsida</taxon>
        <taxon>eudicotyledons</taxon>
        <taxon>Gunneridae</taxon>
        <taxon>Pentapetalae</taxon>
        <taxon>rosids</taxon>
        <taxon>fabids</taxon>
        <taxon>Fabales</taxon>
        <taxon>Fabaceae</taxon>
        <taxon>Papilionoideae</taxon>
        <taxon>50 kb inversion clade</taxon>
        <taxon>NPAAA clade</taxon>
        <taxon>indigoferoid/millettioid clade</taxon>
        <taxon>Phaseoleae</taxon>
        <taxon>Mucuna</taxon>
    </lineage>
</organism>
<feature type="non-terminal residue" evidence="5">
    <location>
        <position position="1"/>
    </location>
</feature>
<keyword evidence="1" id="KW-0238">DNA-binding</keyword>
<dbReference type="GO" id="GO:0005681">
    <property type="term" value="C:spliceosomal complex"/>
    <property type="evidence" value="ECO:0007669"/>
    <property type="project" value="TreeGrafter"/>
</dbReference>
<keyword evidence="6" id="KW-1185">Reference proteome</keyword>
<dbReference type="GO" id="GO:0003677">
    <property type="term" value="F:DNA binding"/>
    <property type="evidence" value="ECO:0007669"/>
    <property type="project" value="UniProtKB-KW"/>
</dbReference>
<evidence type="ECO:0000313" key="6">
    <source>
        <dbReference type="Proteomes" id="UP000257109"/>
    </source>
</evidence>
<dbReference type="STRING" id="157652.A0A371EXJ4"/>
<feature type="compositionally biased region" description="Basic and acidic residues" evidence="4">
    <location>
        <begin position="236"/>
        <end position="245"/>
    </location>
</feature>
<reference evidence="5" key="1">
    <citation type="submission" date="2018-05" db="EMBL/GenBank/DDBJ databases">
        <title>Draft genome of Mucuna pruriens seed.</title>
        <authorList>
            <person name="Nnadi N.E."/>
            <person name="Vos R."/>
            <person name="Hasami M.H."/>
            <person name="Devisetty U.K."/>
            <person name="Aguiy J.C."/>
        </authorList>
    </citation>
    <scope>NUCLEOTIDE SEQUENCE [LARGE SCALE GENOMIC DNA]</scope>
    <source>
        <strain evidence="5">JCA_2017</strain>
    </source>
</reference>
<keyword evidence="2" id="KW-0539">Nucleus</keyword>
<evidence type="ECO:0000256" key="3">
    <source>
        <dbReference type="SAM" id="Coils"/>
    </source>
</evidence>
<accession>A0A371EXJ4</accession>
<evidence type="ECO:0000256" key="2">
    <source>
        <dbReference type="ARBA" id="ARBA00023242"/>
    </source>
</evidence>
<evidence type="ECO:0000256" key="4">
    <source>
        <dbReference type="SAM" id="MobiDB-lite"/>
    </source>
</evidence>
<feature type="coiled-coil region" evidence="3">
    <location>
        <begin position="126"/>
        <end position="153"/>
    </location>
</feature>
<name>A0A371EXJ4_MUCPR</name>
<dbReference type="GO" id="GO:0000974">
    <property type="term" value="C:Prp19 complex"/>
    <property type="evidence" value="ECO:0007669"/>
    <property type="project" value="InterPro"/>
</dbReference>
<sequence length="258" mass="29154">MGHESEPLDDFVEAHRTCLNDLMYFPSCNAYGLSSVAGNMEKLAALQNEFENVKNKLDDDGTVREEGDGSHTRLSLWPQIEATFKQMDITVTELECFKALQKQEQLATSHRINNLPGEVQKQKELEKTLQTRYESVIEELEKTQNMMDQYRLQAQERDEMEANNHAHESTETKSVEHGHAESSHDGTAEQQVDIVQEQATSSPSHDMDVDSDKMQMTHDTDANAIPVAENVDEKVEISGPNHDDNCMEETNVVGEETN</sequence>
<dbReference type="GO" id="GO:0000398">
    <property type="term" value="P:mRNA splicing, via spliceosome"/>
    <property type="evidence" value="ECO:0007669"/>
    <property type="project" value="InterPro"/>
</dbReference>
<protein>
    <submittedName>
        <fullName evidence="5">Cell division cycle 5-like protein</fullName>
    </submittedName>
</protein>
<comment type="caution">
    <text evidence="5">The sequence shown here is derived from an EMBL/GenBank/DDBJ whole genome shotgun (WGS) entry which is preliminary data.</text>
</comment>
<proteinExistence type="predicted"/>
<feature type="region of interest" description="Disordered" evidence="4">
    <location>
        <begin position="236"/>
        <end position="258"/>
    </location>
</feature>
<dbReference type="OrthoDB" id="1410009at2759"/>
<dbReference type="EMBL" id="QJKJ01011591">
    <property type="protein sequence ID" value="RDX70724.1"/>
    <property type="molecule type" value="Genomic_DNA"/>
</dbReference>
<dbReference type="InterPro" id="IPR047242">
    <property type="entry name" value="CDC5L/Cef1"/>
</dbReference>
<evidence type="ECO:0000313" key="5">
    <source>
        <dbReference type="EMBL" id="RDX70724.1"/>
    </source>
</evidence>
<dbReference type="Proteomes" id="UP000257109">
    <property type="component" value="Unassembled WGS sequence"/>
</dbReference>
<dbReference type="PANTHER" id="PTHR45885:SF1">
    <property type="entry name" value="CELL DIVISION CYCLE 5-LIKE PROTEIN"/>
    <property type="match status" value="1"/>
</dbReference>
<evidence type="ECO:0000256" key="1">
    <source>
        <dbReference type="ARBA" id="ARBA00023125"/>
    </source>
</evidence>
<dbReference type="AlphaFoldDB" id="A0A371EXJ4"/>
<feature type="region of interest" description="Disordered" evidence="4">
    <location>
        <begin position="160"/>
        <end position="189"/>
    </location>
</feature>